<dbReference type="EMBL" id="LATX01001452">
    <property type="protein sequence ID" value="KTB41494.1"/>
    <property type="molecule type" value="Genomic_DNA"/>
</dbReference>
<evidence type="ECO:0000256" key="5">
    <source>
        <dbReference type="ARBA" id="ARBA00023136"/>
    </source>
</evidence>
<feature type="transmembrane region" description="Helical" evidence="6">
    <location>
        <begin position="429"/>
        <end position="449"/>
    </location>
</feature>
<feature type="transmembrane region" description="Helical" evidence="6">
    <location>
        <begin position="198"/>
        <end position="222"/>
    </location>
</feature>
<evidence type="ECO:0000256" key="2">
    <source>
        <dbReference type="ARBA" id="ARBA00022448"/>
    </source>
</evidence>
<dbReference type="PANTHER" id="PTHR43791">
    <property type="entry name" value="PERMEASE-RELATED"/>
    <property type="match status" value="1"/>
</dbReference>
<keyword evidence="5 6" id="KW-0472">Membrane</keyword>
<dbReference type="SUPFAM" id="SSF103473">
    <property type="entry name" value="MFS general substrate transporter"/>
    <property type="match status" value="1"/>
</dbReference>
<gene>
    <name evidence="8" type="ORF">WG66_5934</name>
</gene>
<dbReference type="FunFam" id="1.20.1250.20:FF:000013">
    <property type="entry name" value="MFS general substrate transporter"/>
    <property type="match status" value="1"/>
</dbReference>
<dbReference type="eggNOG" id="KOG2533">
    <property type="taxonomic scope" value="Eukaryota"/>
</dbReference>
<feature type="transmembrane region" description="Helical" evidence="6">
    <location>
        <begin position="171"/>
        <end position="192"/>
    </location>
</feature>
<proteinExistence type="predicted"/>
<dbReference type="GO" id="GO:0016020">
    <property type="term" value="C:membrane"/>
    <property type="evidence" value="ECO:0007669"/>
    <property type="project" value="UniProtKB-SubCell"/>
</dbReference>
<evidence type="ECO:0000256" key="6">
    <source>
        <dbReference type="SAM" id="Phobius"/>
    </source>
</evidence>
<feature type="transmembrane region" description="Helical" evidence="6">
    <location>
        <begin position="396"/>
        <end position="417"/>
    </location>
</feature>
<protein>
    <submittedName>
        <fullName evidence="8">Putative MFS transporter</fullName>
    </submittedName>
</protein>
<feature type="transmembrane region" description="Helical" evidence="6">
    <location>
        <begin position="307"/>
        <end position="328"/>
    </location>
</feature>
<evidence type="ECO:0000259" key="7">
    <source>
        <dbReference type="PROSITE" id="PS50850"/>
    </source>
</evidence>
<dbReference type="PANTHER" id="PTHR43791:SF49">
    <property type="entry name" value="TRANSPORTER, PUTATIVE (AFU_ORTHOLOGUE AFUA_4G04250)-RELATED"/>
    <property type="match status" value="1"/>
</dbReference>
<feature type="domain" description="Major facilitator superfamily (MFS) profile" evidence="7">
    <location>
        <begin position="69"/>
        <end position="489"/>
    </location>
</feature>
<organism evidence="8 9">
    <name type="scientific">Moniliophthora roreri</name>
    <name type="common">Frosty pod rot fungus</name>
    <name type="synonym">Monilia roreri</name>
    <dbReference type="NCBI Taxonomy" id="221103"/>
    <lineage>
        <taxon>Eukaryota</taxon>
        <taxon>Fungi</taxon>
        <taxon>Dikarya</taxon>
        <taxon>Basidiomycota</taxon>
        <taxon>Agaricomycotina</taxon>
        <taxon>Agaricomycetes</taxon>
        <taxon>Agaricomycetidae</taxon>
        <taxon>Agaricales</taxon>
        <taxon>Marasmiineae</taxon>
        <taxon>Marasmiaceae</taxon>
        <taxon>Moniliophthora</taxon>
    </lineage>
</organism>
<keyword evidence="2" id="KW-0813">Transport</keyword>
<feature type="transmembrane region" description="Helical" evidence="6">
    <location>
        <begin position="234"/>
        <end position="256"/>
    </location>
</feature>
<feature type="transmembrane region" description="Helical" evidence="6">
    <location>
        <begin position="461"/>
        <end position="482"/>
    </location>
</feature>
<sequence>MSAASRIFPIHHPALKTRSELSSRFSSSGIQTIMDLEKIPGEKESASYSIEEIDPEAEKRLVRRLDRRIVPSSMIIYLLCFLDRSNIGNAKVLNSDTGDSLQQTTRTSNADFNTALMVFLVAYVIFETPSNYMLKKFRPSRWIALLMLGWGAMTLCLGTVHTFAQLTAIRFLLGMFEAGLFPGLVYFLTFWYKPNERAVRVALILACATLAGAFGGAIAFGVGKMNGVHGLQAWRWLFLIEGAPSCACAFLVFFLFPDYPETAHWLNPEEKEVAVGRLKGVASLGHDKVTWQQAKETLTDWRLYVHYMVYVCISVPFSSISLFTPTIVSGLGYRGLDAQLFTVPPYAVAFVITVLVSWLSDRYEARSIGSAASLFIAGVCFVVEGALEPREFKARYGVLCVAVSFSFASIPPLLSWLTANLKTTAATTLAVPMNVSFGGVGQIIGVYIYKANESPGYPTGHFTNAGFALFGSLLAVGLRVMYQRWNERLAIEERRWRL</sequence>
<evidence type="ECO:0000313" key="9">
    <source>
        <dbReference type="Proteomes" id="UP000054988"/>
    </source>
</evidence>
<evidence type="ECO:0000256" key="3">
    <source>
        <dbReference type="ARBA" id="ARBA00022692"/>
    </source>
</evidence>
<reference evidence="8 9" key="1">
    <citation type="submission" date="2015-12" db="EMBL/GenBank/DDBJ databases">
        <title>Draft genome sequence of Moniliophthora roreri, the causal agent of frosty pod rot of cacao.</title>
        <authorList>
            <person name="Aime M.C."/>
            <person name="Diaz-Valderrama J.R."/>
            <person name="Kijpornyongpan T."/>
            <person name="Phillips-Mora W."/>
        </authorList>
    </citation>
    <scope>NUCLEOTIDE SEQUENCE [LARGE SCALE GENOMIC DNA]</scope>
    <source>
        <strain evidence="8 9">MCA 2952</strain>
    </source>
</reference>
<comment type="subcellular location">
    <subcellularLocation>
        <location evidence="1">Membrane</location>
        <topology evidence="1">Multi-pass membrane protein</topology>
    </subcellularLocation>
</comment>
<dbReference type="GO" id="GO:0022857">
    <property type="term" value="F:transmembrane transporter activity"/>
    <property type="evidence" value="ECO:0007669"/>
    <property type="project" value="InterPro"/>
</dbReference>
<dbReference type="AlphaFoldDB" id="A0A0W0FYU6"/>
<dbReference type="Gene3D" id="1.20.1250.20">
    <property type="entry name" value="MFS general substrate transporter like domains"/>
    <property type="match status" value="2"/>
</dbReference>
<dbReference type="Proteomes" id="UP000054988">
    <property type="component" value="Unassembled WGS sequence"/>
</dbReference>
<feature type="transmembrane region" description="Helical" evidence="6">
    <location>
        <begin position="142"/>
        <end position="164"/>
    </location>
</feature>
<evidence type="ECO:0000256" key="4">
    <source>
        <dbReference type="ARBA" id="ARBA00022989"/>
    </source>
</evidence>
<name>A0A0W0FYU6_MONRR</name>
<dbReference type="InterPro" id="IPR011701">
    <property type="entry name" value="MFS"/>
</dbReference>
<feature type="transmembrane region" description="Helical" evidence="6">
    <location>
        <begin position="365"/>
        <end position="384"/>
    </location>
</feature>
<dbReference type="InterPro" id="IPR020846">
    <property type="entry name" value="MFS_dom"/>
</dbReference>
<accession>A0A0W0FYU6</accession>
<dbReference type="FunFam" id="1.20.1250.20:FF:000057">
    <property type="entry name" value="MFS general substrate transporter"/>
    <property type="match status" value="1"/>
</dbReference>
<keyword evidence="4 6" id="KW-1133">Transmembrane helix</keyword>
<evidence type="ECO:0000256" key="1">
    <source>
        <dbReference type="ARBA" id="ARBA00004141"/>
    </source>
</evidence>
<comment type="caution">
    <text evidence="8">The sequence shown here is derived from an EMBL/GenBank/DDBJ whole genome shotgun (WGS) entry which is preliminary data.</text>
</comment>
<keyword evidence="3 6" id="KW-0812">Transmembrane</keyword>
<dbReference type="Pfam" id="PF07690">
    <property type="entry name" value="MFS_1"/>
    <property type="match status" value="1"/>
</dbReference>
<evidence type="ECO:0000313" key="8">
    <source>
        <dbReference type="EMBL" id="KTB41494.1"/>
    </source>
</evidence>
<dbReference type="PROSITE" id="PS50850">
    <property type="entry name" value="MFS"/>
    <property type="match status" value="1"/>
</dbReference>
<dbReference type="InterPro" id="IPR036259">
    <property type="entry name" value="MFS_trans_sf"/>
</dbReference>
<feature type="transmembrane region" description="Helical" evidence="6">
    <location>
        <begin position="340"/>
        <end position="359"/>
    </location>
</feature>